<comment type="caution">
    <text evidence="1">The sequence shown here is derived from an EMBL/GenBank/DDBJ whole genome shotgun (WGS) entry which is preliminary data.</text>
</comment>
<evidence type="ECO:0000313" key="2">
    <source>
        <dbReference type="Proteomes" id="UP001372338"/>
    </source>
</evidence>
<gene>
    <name evidence="1" type="ORF">RIF29_28138</name>
</gene>
<evidence type="ECO:0000313" key="1">
    <source>
        <dbReference type="EMBL" id="KAK7261817.1"/>
    </source>
</evidence>
<name>A0AAN9I134_CROPI</name>
<dbReference type="AlphaFoldDB" id="A0AAN9I134"/>
<reference evidence="1 2" key="1">
    <citation type="submission" date="2024-01" db="EMBL/GenBank/DDBJ databases">
        <title>The genomes of 5 underutilized Papilionoideae crops provide insights into root nodulation and disease resistanc.</title>
        <authorList>
            <person name="Yuan L."/>
        </authorList>
    </citation>
    <scope>NUCLEOTIDE SEQUENCE [LARGE SCALE GENOMIC DNA]</scope>
    <source>
        <strain evidence="1">ZHUSHIDOU_FW_LH</strain>
        <tissue evidence="1">Leaf</tissue>
    </source>
</reference>
<organism evidence="1 2">
    <name type="scientific">Crotalaria pallida</name>
    <name type="common">Smooth rattlebox</name>
    <name type="synonym">Crotalaria striata</name>
    <dbReference type="NCBI Taxonomy" id="3830"/>
    <lineage>
        <taxon>Eukaryota</taxon>
        <taxon>Viridiplantae</taxon>
        <taxon>Streptophyta</taxon>
        <taxon>Embryophyta</taxon>
        <taxon>Tracheophyta</taxon>
        <taxon>Spermatophyta</taxon>
        <taxon>Magnoliopsida</taxon>
        <taxon>eudicotyledons</taxon>
        <taxon>Gunneridae</taxon>
        <taxon>Pentapetalae</taxon>
        <taxon>rosids</taxon>
        <taxon>fabids</taxon>
        <taxon>Fabales</taxon>
        <taxon>Fabaceae</taxon>
        <taxon>Papilionoideae</taxon>
        <taxon>50 kb inversion clade</taxon>
        <taxon>genistoids sensu lato</taxon>
        <taxon>core genistoids</taxon>
        <taxon>Crotalarieae</taxon>
        <taxon>Crotalaria</taxon>
    </lineage>
</organism>
<accession>A0AAN9I134</accession>
<protein>
    <submittedName>
        <fullName evidence="1">Uncharacterized protein</fullName>
    </submittedName>
</protein>
<dbReference type="EMBL" id="JAYWIO010000005">
    <property type="protein sequence ID" value="KAK7261817.1"/>
    <property type="molecule type" value="Genomic_DNA"/>
</dbReference>
<sequence>MMMMMEVEQGQRLWDTVIEVKGKAGMEVYKEEAKVHKAVRKQRVSESDRLSAIVVPTKKVFDCDGERE</sequence>
<dbReference type="Proteomes" id="UP001372338">
    <property type="component" value="Unassembled WGS sequence"/>
</dbReference>
<keyword evidence="2" id="KW-1185">Reference proteome</keyword>
<proteinExistence type="predicted"/>